<evidence type="ECO:0000259" key="1">
    <source>
        <dbReference type="Pfam" id="PF10090"/>
    </source>
</evidence>
<dbReference type="EMBL" id="FOMS01000007">
    <property type="protein sequence ID" value="SFE23572.1"/>
    <property type="molecule type" value="Genomic_DNA"/>
</dbReference>
<name>A0A1I1YW82_9RHOB</name>
<accession>A0A1I1YW82</accession>
<dbReference type="OrthoDB" id="9803702at2"/>
<dbReference type="Gene3D" id="1.10.287.130">
    <property type="match status" value="1"/>
</dbReference>
<gene>
    <name evidence="2" type="ORF">SAMN04515678_107238</name>
</gene>
<dbReference type="Proteomes" id="UP000325289">
    <property type="component" value="Unassembled WGS sequence"/>
</dbReference>
<organism evidence="2 3">
    <name type="scientific">Roseivivax sediminis</name>
    <dbReference type="NCBI Taxonomy" id="936889"/>
    <lineage>
        <taxon>Bacteria</taxon>
        <taxon>Pseudomonadati</taxon>
        <taxon>Pseudomonadota</taxon>
        <taxon>Alphaproteobacteria</taxon>
        <taxon>Rhodobacterales</taxon>
        <taxon>Roseobacteraceae</taxon>
        <taxon>Roseivivax</taxon>
    </lineage>
</organism>
<keyword evidence="3" id="KW-1185">Reference proteome</keyword>
<dbReference type="AlphaFoldDB" id="A0A1I1YW82"/>
<evidence type="ECO:0000313" key="2">
    <source>
        <dbReference type="EMBL" id="SFE23572.1"/>
    </source>
</evidence>
<sequence length="200" mass="21292">MSESNADLAQLIGSRICHDLISPVGAINNGVELLSMTAGMPPDPEEMSLIETSARAAAARIKLFRIAFGAAGTEEAVRRSEMRAILTDVTADKRLDVDLSLDGDPPRTEAQLGLLALLCVDAALTHGGLVQASWQSGRWHLTTEAEPRKYAPGLWSILTDGAAEDVTPAEVQFRLLADRAAEMGRAITVEDGETALTLTV</sequence>
<keyword evidence="2" id="KW-0808">Transferase</keyword>
<protein>
    <submittedName>
        <fullName evidence="2">Histidine phosphotransferase ChpT</fullName>
    </submittedName>
</protein>
<dbReference type="Pfam" id="PF10090">
    <property type="entry name" value="HPTransfase"/>
    <property type="match status" value="1"/>
</dbReference>
<feature type="domain" description="Histidine phosphotransferase ChpT C-terminal" evidence="1">
    <location>
        <begin position="80"/>
        <end position="194"/>
    </location>
</feature>
<dbReference type="GO" id="GO:0016740">
    <property type="term" value="F:transferase activity"/>
    <property type="evidence" value="ECO:0007669"/>
    <property type="project" value="UniProtKB-KW"/>
</dbReference>
<proteinExistence type="predicted"/>
<reference evidence="2 3" key="1">
    <citation type="submission" date="2016-10" db="EMBL/GenBank/DDBJ databases">
        <authorList>
            <person name="Varghese N."/>
            <person name="Submissions S."/>
        </authorList>
    </citation>
    <scope>NUCLEOTIDE SEQUENCE [LARGE SCALE GENOMIC DNA]</scope>
    <source>
        <strain evidence="3">YIM D21,KCTC 23444,ACCC 10710</strain>
    </source>
</reference>
<evidence type="ECO:0000313" key="3">
    <source>
        <dbReference type="Proteomes" id="UP000325289"/>
    </source>
</evidence>
<dbReference type="InterPro" id="IPR018762">
    <property type="entry name" value="ChpT_C"/>
</dbReference>
<dbReference type="RefSeq" id="WP_149756341.1">
    <property type="nucleotide sequence ID" value="NZ_FOMS01000007.1"/>
</dbReference>
<dbReference type="InterPro" id="IPR036890">
    <property type="entry name" value="HATPase_C_sf"/>
</dbReference>
<dbReference type="Gene3D" id="3.30.565.10">
    <property type="entry name" value="Histidine kinase-like ATPase, C-terminal domain"/>
    <property type="match status" value="1"/>
</dbReference>